<comment type="caution">
    <text evidence="3">The sequence shown here is derived from an EMBL/GenBank/DDBJ whole genome shotgun (WGS) entry which is preliminary data.</text>
</comment>
<evidence type="ECO:0000313" key="4">
    <source>
        <dbReference type="Proteomes" id="UP001206924"/>
    </source>
</evidence>
<dbReference type="EMBL" id="JANFLP010000008">
    <property type="protein sequence ID" value="MCQ1949964.1"/>
    <property type="molecule type" value="Genomic_DNA"/>
</dbReference>
<evidence type="ECO:0000256" key="1">
    <source>
        <dbReference type="SAM" id="Phobius"/>
    </source>
</evidence>
<gene>
    <name evidence="3" type="ORF">NNX28_08500</name>
</gene>
<feature type="domain" description="DUF2231" evidence="2">
    <location>
        <begin position="49"/>
        <end position="170"/>
    </location>
</feature>
<name>A0ABT1NT91_9MICC</name>
<reference evidence="3 4" key="1">
    <citation type="submission" date="2022-07" db="EMBL/GenBank/DDBJ databases">
        <title>Novel species in genus Arthrobacter.</title>
        <authorList>
            <person name="Liu Y."/>
        </authorList>
    </citation>
    <scope>NUCLEOTIDE SEQUENCE [LARGE SCALE GENOMIC DNA]</scope>
    <source>
        <strain evidence="4">zg-Y859</strain>
    </source>
</reference>
<proteinExistence type="predicted"/>
<dbReference type="Proteomes" id="UP001206924">
    <property type="component" value="Unassembled WGS sequence"/>
</dbReference>
<organism evidence="3 4">
    <name type="scientific">Arthrobacter jinronghuae</name>
    <dbReference type="NCBI Taxonomy" id="2964609"/>
    <lineage>
        <taxon>Bacteria</taxon>
        <taxon>Bacillati</taxon>
        <taxon>Actinomycetota</taxon>
        <taxon>Actinomycetes</taxon>
        <taxon>Micrococcales</taxon>
        <taxon>Micrococcaceae</taxon>
        <taxon>Arthrobacter</taxon>
    </lineage>
</organism>
<sequence length="179" mass="18014">MSEVSLPLRLARAVGASPVSEHVAAAQEFLYKPVLEWARKSPFHTGVLGHSIHPPLTDLTLGCWGSASILDLAGGVQSRHGATVLVGAGLAAAVPTAIAGASDWAGMTGDARRIGAVHALGTDVAVFANLGSLIARTRGRHGLGVALALAGNAVLVGSGFLGGHLALNRGTARRVPADA</sequence>
<keyword evidence="1" id="KW-0472">Membrane</keyword>
<dbReference type="InterPro" id="IPR019251">
    <property type="entry name" value="DUF2231_TM"/>
</dbReference>
<evidence type="ECO:0000259" key="2">
    <source>
        <dbReference type="Pfam" id="PF09990"/>
    </source>
</evidence>
<keyword evidence="1" id="KW-0812">Transmembrane</keyword>
<protein>
    <submittedName>
        <fullName evidence="3">(2Fe-2S)-binding protein</fullName>
    </submittedName>
</protein>
<keyword evidence="1" id="KW-1133">Transmembrane helix</keyword>
<dbReference type="Pfam" id="PF09990">
    <property type="entry name" value="DUF2231"/>
    <property type="match status" value="1"/>
</dbReference>
<dbReference type="RefSeq" id="WP_255865455.1">
    <property type="nucleotide sequence ID" value="NZ_CP104263.1"/>
</dbReference>
<keyword evidence="4" id="KW-1185">Reference proteome</keyword>
<feature type="transmembrane region" description="Helical" evidence="1">
    <location>
        <begin position="143"/>
        <end position="167"/>
    </location>
</feature>
<evidence type="ECO:0000313" key="3">
    <source>
        <dbReference type="EMBL" id="MCQ1949964.1"/>
    </source>
</evidence>
<accession>A0ABT1NT91</accession>